<gene>
    <name evidence="1" type="ORF">K1Y79_25090</name>
</gene>
<dbReference type="Proteomes" id="UP000812961">
    <property type="component" value="Unassembled WGS sequence"/>
</dbReference>
<reference evidence="1 2" key="1">
    <citation type="submission" date="2021-08" db="EMBL/GenBank/DDBJ databases">
        <title>The genome sequence of Chitinophaga sp. B61.</title>
        <authorList>
            <person name="Zhang X."/>
        </authorList>
    </citation>
    <scope>NUCLEOTIDE SEQUENCE [LARGE SCALE GENOMIC DNA]</scope>
    <source>
        <strain evidence="1 2">B61</strain>
    </source>
</reference>
<proteinExistence type="predicted"/>
<keyword evidence="2" id="KW-1185">Reference proteome</keyword>
<evidence type="ECO:0000313" key="1">
    <source>
        <dbReference type="EMBL" id="MBW8687638.1"/>
    </source>
</evidence>
<name>A0ABS7GIW2_9BACT</name>
<protein>
    <submittedName>
        <fullName evidence="1">Uncharacterized protein</fullName>
    </submittedName>
</protein>
<comment type="caution">
    <text evidence="1">The sequence shown here is derived from an EMBL/GenBank/DDBJ whole genome shotgun (WGS) entry which is preliminary data.</text>
</comment>
<dbReference type="EMBL" id="JAICCF010000005">
    <property type="protein sequence ID" value="MBW8687638.1"/>
    <property type="molecule type" value="Genomic_DNA"/>
</dbReference>
<organism evidence="1 2">
    <name type="scientific">Chitinophaga rhizophila</name>
    <dbReference type="NCBI Taxonomy" id="2866212"/>
    <lineage>
        <taxon>Bacteria</taxon>
        <taxon>Pseudomonadati</taxon>
        <taxon>Bacteroidota</taxon>
        <taxon>Chitinophagia</taxon>
        <taxon>Chitinophagales</taxon>
        <taxon>Chitinophagaceae</taxon>
        <taxon>Chitinophaga</taxon>
    </lineage>
</organism>
<evidence type="ECO:0000313" key="2">
    <source>
        <dbReference type="Proteomes" id="UP000812961"/>
    </source>
</evidence>
<accession>A0ABS7GIW2</accession>
<dbReference type="RefSeq" id="WP_220252967.1">
    <property type="nucleotide sequence ID" value="NZ_JAICCF010000005.1"/>
</dbReference>
<sequence length="168" mass="19205">MEFNKVRELLDRYWDGASTLEEEEALRVFFNTERDDLPADLKDVQPLFGYFAAEADIPEPVFPDIELLIAQSQPQGVVRTMAWHHWMKYAAVVLMAVGIGYAAQRFESRHEQVLAERSIEADTYDDPEEAFAMTQKALALLSRNLNKGTSQVQKLSYFNEATDKLKAN</sequence>